<name>A0A1G8Q5E8_9RHOB</name>
<dbReference type="STRING" id="555512.SAMN04487993_101497"/>
<keyword evidence="1" id="KW-1133">Transmembrane helix</keyword>
<keyword evidence="3" id="KW-1185">Reference proteome</keyword>
<accession>A0A1G8Q5E8</accession>
<reference evidence="2 3" key="1">
    <citation type="submission" date="2016-10" db="EMBL/GenBank/DDBJ databases">
        <authorList>
            <person name="de Groot N.N."/>
        </authorList>
    </citation>
    <scope>NUCLEOTIDE SEQUENCE [LARGE SCALE GENOMIC DNA]</scope>
    <source>
        <strain evidence="2 3">DSM 26424</strain>
    </source>
</reference>
<evidence type="ECO:0000313" key="2">
    <source>
        <dbReference type="EMBL" id="SDI99746.1"/>
    </source>
</evidence>
<keyword evidence="1" id="KW-0472">Membrane</keyword>
<protein>
    <submittedName>
        <fullName evidence="2">Uncharacterized protein</fullName>
    </submittedName>
</protein>
<evidence type="ECO:0000256" key="1">
    <source>
        <dbReference type="SAM" id="Phobius"/>
    </source>
</evidence>
<keyword evidence="1" id="KW-0812">Transmembrane</keyword>
<gene>
    <name evidence="2" type="ORF">SAMN04487993_101497</name>
</gene>
<dbReference type="Proteomes" id="UP000199093">
    <property type="component" value="Unassembled WGS sequence"/>
</dbReference>
<organism evidence="2 3">
    <name type="scientific">Salipiger marinus</name>
    <dbReference type="NCBI Taxonomy" id="555512"/>
    <lineage>
        <taxon>Bacteria</taxon>
        <taxon>Pseudomonadati</taxon>
        <taxon>Pseudomonadota</taxon>
        <taxon>Alphaproteobacteria</taxon>
        <taxon>Rhodobacterales</taxon>
        <taxon>Roseobacteraceae</taxon>
        <taxon>Salipiger</taxon>
    </lineage>
</organism>
<dbReference type="RefSeq" id="WP_089849018.1">
    <property type="nucleotide sequence ID" value="NZ_FNEJ01000014.1"/>
</dbReference>
<dbReference type="AlphaFoldDB" id="A0A1G8Q5E8"/>
<proteinExistence type="predicted"/>
<sequence>MDSALRNFEKRQKAVVTKHRKLAQGYTTRINRNGTIEHRPLRRVPAAPLRVMLLLAAGGLAFKGLALAVLGEADYLGHLTTLAAGSLPEQIGGWLMTADPVTHWIAQQLQPLIG</sequence>
<dbReference type="EMBL" id="FNEJ01000014">
    <property type="protein sequence ID" value="SDI99746.1"/>
    <property type="molecule type" value="Genomic_DNA"/>
</dbReference>
<evidence type="ECO:0000313" key="3">
    <source>
        <dbReference type="Proteomes" id="UP000199093"/>
    </source>
</evidence>
<dbReference type="OrthoDB" id="7866534at2"/>
<feature type="transmembrane region" description="Helical" evidence="1">
    <location>
        <begin position="49"/>
        <end position="70"/>
    </location>
</feature>